<name>A0A9N9IMB1_9GLOM</name>
<accession>A0A9N9IMB1</accession>
<feature type="non-terminal residue" evidence="1">
    <location>
        <position position="1"/>
    </location>
</feature>
<keyword evidence="2" id="KW-1185">Reference proteome</keyword>
<reference evidence="1" key="1">
    <citation type="submission" date="2021-06" db="EMBL/GenBank/DDBJ databases">
        <authorList>
            <person name="Kallberg Y."/>
            <person name="Tangrot J."/>
            <person name="Rosling A."/>
        </authorList>
    </citation>
    <scope>NUCLEOTIDE SEQUENCE</scope>
    <source>
        <strain evidence="1">UK204</strain>
    </source>
</reference>
<proteinExistence type="predicted"/>
<organism evidence="1 2">
    <name type="scientific">Funneliformis caledonium</name>
    <dbReference type="NCBI Taxonomy" id="1117310"/>
    <lineage>
        <taxon>Eukaryota</taxon>
        <taxon>Fungi</taxon>
        <taxon>Fungi incertae sedis</taxon>
        <taxon>Mucoromycota</taxon>
        <taxon>Glomeromycotina</taxon>
        <taxon>Glomeromycetes</taxon>
        <taxon>Glomerales</taxon>
        <taxon>Glomeraceae</taxon>
        <taxon>Funneliformis</taxon>
    </lineage>
</organism>
<gene>
    <name evidence="1" type="ORF">FCALED_LOCUS15717</name>
</gene>
<feature type="non-terminal residue" evidence="1">
    <location>
        <position position="40"/>
    </location>
</feature>
<comment type="caution">
    <text evidence="1">The sequence shown here is derived from an EMBL/GenBank/DDBJ whole genome shotgun (WGS) entry which is preliminary data.</text>
</comment>
<dbReference type="AlphaFoldDB" id="A0A9N9IMB1"/>
<dbReference type="EMBL" id="CAJVPQ010015400">
    <property type="protein sequence ID" value="CAG8742460.1"/>
    <property type="molecule type" value="Genomic_DNA"/>
</dbReference>
<protein>
    <submittedName>
        <fullName evidence="1">17668_t:CDS:1</fullName>
    </submittedName>
</protein>
<evidence type="ECO:0000313" key="2">
    <source>
        <dbReference type="Proteomes" id="UP000789570"/>
    </source>
</evidence>
<evidence type="ECO:0000313" key="1">
    <source>
        <dbReference type="EMBL" id="CAG8742460.1"/>
    </source>
</evidence>
<sequence>HLNRQPGPGKRTVTCEQCELYNDDTSKSLELLAQWLKHVA</sequence>
<dbReference type="Proteomes" id="UP000789570">
    <property type="component" value="Unassembled WGS sequence"/>
</dbReference>